<accession>A0A0F6RDQ4</accession>
<protein>
    <submittedName>
        <fullName evidence="3">PTS fructose transporter subunit IIA</fullName>
    </submittedName>
</protein>
<dbReference type="RefSeq" id="WP_046475976.1">
    <property type="nucleotide sequence ID" value="NZ_CP011132.1"/>
</dbReference>
<dbReference type="InterPro" id="IPR036662">
    <property type="entry name" value="PTS_EIIA_man-typ_sf"/>
</dbReference>
<dbReference type="AlphaFoldDB" id="A0A0F6RDQ4"/>
<dbReference type="InterPro" id="IPR004701">
    <property type="entry name" value="PTS_EIIA_man-typ"/>
</dbReference>
<dbReference type="OrthoDB" id="6623712at2"/>
<dbReference type="InterPro" id="IPR051471">
    <property type="entry name" value="Bacterial_PTS_sugar_comp"/>
</dbReference>
<gene>
    <name evidence="3" type="ORF">F384_01305</name>
</gene>
<keyword evidence="1" id="KW-0808">Transferase</keyword>
<sequence>MNQLLLISHGRFASGARQATELILGVQPNLHVVELEGDKGITIFKQELFDKIASLNAIDSNIIILSDLKSGSPYNSAMEIIVRNNLWDNVTLLSGMNLNLILEIAMTIDEQHDSASLNEIITTARDGIYHLQQAALTAPTDDGDE</sequence>
<reference evidence="3 4" key="1">
    <citation type="journal article" date="2013" name="Appl. Microbiol. Biotechnol.">
        <title>Glycerol assimilation and production of 1,3-propanediol by Citrobacter amalonaticus Y19.</title>
        <authorList>
            <person name="Ainala S.K."/>
            <person name="Ashok S."/>
            <person name="Ko Y."/>
            <person name="Park S."/>
        </authorList>
    </citation>
    <scope>NUCLEOTIDE SEQUENCE [LARGE SCALE GENOMIC DNA]</scope>
    <source>
        <strain evidence="3 4">Y19</strain>
    </source>
</reference>
<dbReference type="GO" id="GO:0016020">
    <property type="term" value="C:membrane"/>
    <property type="evidence" value="ECO:0007669"/>
    <property type="project" value="InterPro"/>
</dbReference>
<dbReference type="SUPFAM" id="SSF53062">
    <property type="entry name" value="PTS system fructose IIA component-like"/>
    <property type="match status" value="1"/>
</dbReference>
<evidence type="ECO:0000313" key="4">
    <source>
        <dbReference type="Proteomes" id="UP000034085"/>
    </source>
</evidence>
<dbReference type="GO" id="GO:0009401">
    <property type="term" value="P:phosphoenolpyruvate-dependent sugar phosphotransferase system"/>
    <property type="evidence" value="ECO:0007669"/>
    <property type="project" value="InterPro"/>
</dbReference>
<dbReference type="HOGENOM" id="CLU_123235_3_1_6"/>
<dbReference type="GO" id="GO:0016740">
    <property type="term" value="F:transferase activity"/>
    <property type="evidence" value="ECO:0007669"/>
    <property type="project" value="UniProtKB-KW"/>
</dbReference>
<dbReference type="PATRIC" id="fig|1261127.3.peg.264"/>
<dbReference type="Gene3D" id="3.40.50.510">
    <property type="entry name" value="Phosphotransferase system, mannose-type IIA component"/>
    <property type="match status" value="1"/>
</dbReference>
<organism evidence="3 4">
    <name type="scientific">Citrobacter amalonaticus Y19</name>
    <dbReference type="NCBI Taxonomy" id="1261127"/>
    <lineage>
        <taxon>Bacteria</taxon>
        <taxon>Pseudomonadati</taxon>
        <taxon>Pseudomonadota</taxon>
        <taxon>Gammaproteobacteria</taxon>
        <taxon>Enterobacterales</taxon>
        <taxon>Enterobacteriaceae</taxon>
        <taxon>Citrobacter</taxon>
    </lineage>
</organism>
<dbReference type="PANTHER" id="PTHR33799:SF1">
    <property type="entry name" value="PTS SYSTEM MANNOSE-SPECIFIC EIIAB COMPONENT-RELATED"/>
    <property type="match status" value="1"/>
</dbReference>
<feature type="domain" description="PTS EIIA type-4" evidence="2">
    <location>
        <begin position="1"/>
        <end position="136"/>
    </location>
</feature>
<evidence type="ECO:0000256" key="1">
    <source>
        <dbReference type="ARBA" id="ARBA00022679"/>
    </source>
</evidence>
<evidence type="ECO:0000259" key="2">
    <source>
        <dbReference type="PROSITE" id="PS51096"/>
    </source>
</evidence>
<dbReference type="PROSITE" id="PS51096">
    <property type="entry name" value="PTS_EIIA_TYPE_4"/>
    <property type="match status" value="1"/>
</dbReference>
<dbReference type="KEGG" id="cama:F384_01305"/>
<evidence type="ECO:0000313" key="3">
    <source>
        <dbReference type="EMBL" id="AKE57875.1"/>
    </source>
</evidence>
<dbReference type="PANTHER" id="PTHR33799">
    <property type="entry name" value="PTS PERMEASE-RELATED-RELATED"/>
    <property type="match status" value="1"/>
</dbReference>
<dbReference type="EMBL" id="CP011132">
    <property type="protein sequence ID" value="AKE57875.1"/>
    <property type="molecule type" value="Genomic_DNA"/>
</dbReference>
<name>A0A0F6RDQ4_CITAM</name>
<dbReference type="Pfam" id="PF03610">
    <property type="entry name" value="EIIA-man"/>
    <property type="match status" value="1"/>
</dbReference>
<proteinExistence type="predicted"/>
<dbReference type="Proteomes" id="UP000034085">
    <property type="component" value="Chromosome"/>
</dbReference>